<reference evidence="11" key="2">
    <citation type="submission" date="2022-08" db="UniProtKB">
        <authorList>
            <consortium name="EnsemblMetazoa"/>
        </authorList>
    </citation>
    <scope>IDENTIFICATION</scope>
    <source>
        <strain evidence="11">EBRO</strain>
    </source>
</reference>
<dbReference type="FunFam" id="2.130.10.10:FF:000462">
    <property type="entry name" value="Katanin p80 WD40 repeat-containing subunit B1"/>
    <property type="match status" value="1"/>
</dbReference>
<comment type="subcellular location">
    <subcellularLocation>
        <location evidence="1 7">Cytoplasm</location>
        <location evidence="1 7">Cytoskeleton</location>
    </subcellularLocation>
    <subcellularLocation>
        <location evidence="7">Cytoplasm</location>
    </subcellularLocation>
    <subcellularLocation>
        <location evidence="7">Cytoplasm</location>
        <location evidence="7">Cytoskeleton</location>
        <location evidence="7">Microtubule organizing center</location>
        <location evidence="7">Centrosome</location>
    </subcellularLocation>
    <subcellularLocation>
        <location evidence="7">Cytoplasm</location>
        <location evidence="7">Cytoskeleton</location>
        <location evidence="7">Spindle pole</location>
    </subcellularLocation>
    <subcellularLocation>
        <location evidence="7">Cytoplasm</location>
        <location evidence="7">Cytoskeleton</location>
        <location evidence="7">Spindle</location>
    </subcellularLocation>
    <text evidence="7">Predominantly cytoplasmic. Localized to the interphase centrosome and mitotic spindle poles.</text>
</comment>
<dbReference type="Pfam" id="PF00400">
    <property type="entry name" value="WD40"/>
    <property type="match status" value="5"/>
</dbReference>
<comment type="function">
    <text evidence="7">Participates in a complex which severs microtubules in an ATP-dependent manner. May act to target the enzymatic subunit of this complex to sites of action such as the centrosome. Microtubule severing may promote rapid reorganization of cellular microtubule arrays and the release of microtubules from the centrosome following nucleation.</text>
</comment>
<dbReference type="GO" id="GO:0007019">
    <property type="term" value="P:microtubule depolymerization"/>
    <property type="evidence" value="ECO:0007669"/>
    <property type="project" value="TreeGrafter"/>
</dbReference>
<keyword evidence="7" id="KW-0498">Mitosis</keyword>
<evidence type="ECO:0000313" key="11">
    <source>
        <dbReference type="EnsemblMetazoa" id="AATE002162-PA.1"/>
    </source>
</evidence>
<dbReference type="Proteomes" id="UP000075880">
    <property type="component" value="Unassembled WGS sequence"/>
</dbReference>
<feature type="domain" description="Katanin p80 subunit C-terminal" evidence="10">
    <location>
        <begin position="781"/>
        <end position="917"/>
    </location>
</feature>
<evidence type="ECO:0000313" key="12">
    <source>
        <dbReference type="Proteomes" id="UP000075880"/>
    </source>
</evidence>
<evidence type="ECO:0000256" key="9">
    <source>
        <dbReference type="SAM" id="MobiDB-lite"/>
    </source>
</evidence>
<keyword evidence="7" id="KW-0132">Cell division</keyword>
<feature type="repeat" description="WD" evidence="8">
    <location>
        <begin position="98"/>
        <end position="140"/>
    </location>
</feature>
<feature type="region of interest" description="Disordered" evidence="9">
    <location>
        <begin position="515"/>
        <end position="600"/>
    </location>
</feature>
<feature type="repeat" description="WD" evidence="8">
    <location>
        <begin position="141"/>
        <end position="182"/>
    </location>
</feature>
<dbReference type="PRINTS" id="PR00320">
    <property type="entry name" value="GPROTEINBRPT"/>
</dbReference>
<dbReference type="InterPro" id="IPR019775">
    <property type="entry name" value="WD40_repeat_CS"/>
</dbReference>
<keyword evidence="5" id="KW-0677">Repeat</keyword>
<evidence type="ECO:0000256" key="1">
    <source>
        <dbReference type="ARBA" id="ARBA00004245"/>
    </source>
</evidence>
<gene>
    <name evidence="7" type="primary">KATNB1</name>
</gene>
<feature type="repeat" description="WD" evidence="8">
    <location>
        <begin position="15"/>
        <end position="56"/>
    </location>
</feature>
<feature type="compositionally biased region" description="Gly residues" evidence="9">
    <location>
        <begin position="389"/>
        <end position="405"/>
    </location>
</feature>
<accession>A0A182IMY6</accession>
<evidence type="ECO:0000256" key="7">
    <source>
        <dbReference type="HAMAP-Rule" id="MF_03022"/>
    </source>
</evidence>
<sequence length="938" mass="100148">MASVARKLPSKIYDIQAHSSKVSCLDIGETGRVLVTGGQDRNVKLWAFGNDKCFMTLPGHNSSIDCVKFAYSDDFVYSADDTGVIKRWDLNATESTSLFGHMKSVRTLDFHPYSDRYAVSGSNDTSIRLWDVRQKECIKRYRGHMSHVNSVKFSPDGLWIASAGNEGSVIIWDIRMSKLFMEFTERQTPATCVQYHPSDLLMAAGRHDGTVDLYDLEKRQLLSRGAPPAPKANAAATPGQPVRCVTFDESGKCLFVGTAAGITVIGWEPDREYDRIESNWSQLGDMKVAGSKLLFGTFEEGSVSIHAVPLGHLRAFYNPQNQPPSFNHHQTSRKSFSRGSGKVRLSIGGGGGGVGAGGGGGGGGRGGGSASSGLHSTNAAMGGSFDFGPEGGTGGSGSGSNGGGMSPNLNIEMIDEEDASFGTTFVFDLPPTNGNQPTTMATAAVTMAAERMEANGSVQFLPGSAEPMAPAASSPPSPPALVNSHYLVQDEMQMYNLGSTSDFFPLPKDNLPVAGKEDFPVNSAQPPDYAPKGVMGPPGPQSFSGSGPFANGASSAGGGTGTKAAASGSRGAKHDGARADQRRPGSIHGGVGHSRSAGNLVRRLATSKSTLELNKLSSGEAVTFKKPISRGSSPIRHHHSNQPPYHSGSSSSKIQRSESSAQINSLRNGGERPRQHNANVKVEIVTKPVRSKTSLDMRHHGASRTAAGMASNASIYGHRTPSISLAASGGDAVRLDQLRDAASAEYDVGMGGGTLIGSTLIRYGAHDTASLEYEIQVLRNEHDATLQALCNRNVLLSAIRNYTKTGDVTGALKVAVRMNDEHILVDVLGAILEKTSQWTLDMCVLLLPKVYDLLQSEYKFHCTRACDTLRVILSTFLPVIRENTDPWGACTIGVDVSREERQSKCLECKNWLLRIRCLPENPKMGTNLQQLQNMIVDI</sequence>
<evidence type="ECO:0000259" key="10">
    <source>
        <dbReference type="Pfam" id="PF13925"/>
    </source>
</evidence>
<feature type="compositionally biased region" description="Polar residues" evidence="9">
    <location>
        <begin position="319"/>
        <end position="329"/>
    </location>
</feature>
<dbReference type="GO" id="GO:0005737">
    <property type="term" value="C:cytoplasm"/>
    <property type="evidence" value="ECO:0007669"/>
    <property type="project" value="UniProtKB-SubCell"/>
</dbReference>
<feature type="compositionally biased region" description="Low complexity" evidence="9">
    <location>
        <begin position="647"/>
        <end position="660"/>
    </location>
</feature>
<dbReference type="PROSITE" id="PS50082">
    <property type="entry name" value="WD_REPEATS_2"/>
    <property type="match status" value="5"/>
</dbReference>
<dbReference type="CDD" id="cd00200">
    <property type="entry name" value="WD40"/>
    <property type="match status" value="1"/>
</dbReference>
<evidence type="ECO:0000256" key="2">
    <source>
        <dbReference type="ARBA" id="ARBA00022490"/>
    </source>
</evidence>
<evidence type="ECO:0000256" key="5">
    <source>
        <dbReference type="ARBA" id="ARBA00022737"/>
    </source>
</evidence>
<proteinExistence type="inferred from homology"/>
<dbReference type="PROSITE" id="PS00678">
    <property type="entry name" value="WD_REPEATS_1"/>
    <property type="match status" value="1"/>
</dbReference>
<dbReference type="InterPro" id="IPR015943">
    <property type="entry name" value="WD40/YVTN_repeat-like_dom_sf"/>
</dbReference>
<dbReference type="PANTHER" id="PTHR19845:SF0">
    <property type="entry name" value="KATANIN P80 WD40 REPEAT-CONTAINING SUBUNIT B1"/>
    <property type="match status" value="1"/>
</dbReference>
<dbReference type="InterPro" id="IPR026962">
    <property type="entry name" value="KTNB1"/>
</dbReference>
<keyword evidence="4 7" id="KW-0493">Microtubule</keyword>
<feature type="compositionally biased region" description="Basic and acidic residues" evidence="9">
    <location>
        <begin position="572"/>
        <end position="583"/>
    </location>
</feature>
<keyword evidence="2 7" id="KW-0963">Cytoplasm</keyword>
<protein>
    <recommendedName>
        <fullName evidence="7">Katanin p80 WD40 repeat-containing subunit B1</fullName>
        <shortName evidence="7">Katanin p80 subunit B1</shortName>
    </recommendedName>
    <alternativeName>
        <fullName evidence="7">p80 katanin</fullName>
    </alternativeName>
</protein>
<name>A0A182IMY6_ANOAO</name>
<dbReference type="GO" id="GO:0000922">
    <property type="term" value="C:spindle pole"/>
    <property type="evidence" value="ECO:0007669"/>
    <property type="project" value="UniProtKB-SubCell"/>
</dbReference>
<evidence type="ECO:0000256" key="3">
    <source>
        <dbReference type="ARBA" id="ARBA00022574"/>
    </source>
</evidence>
<dbReference type="OrthoDB" id="10251605at2759"/>
<dbReference type="InterPro" id="IPR001680">
    <property type="entry name" value="WD40_rpt"/>
</dbReference>
<dbReference type="GO" id="GO:0051301">
    <property type="term" value="P:cell division"/>
    <property type="evidence" value="ECO:0007669"/>
    <property type="project" value="UniProtKB-KW"/>
</dbReference>
<comment type="similarity">
    <text evidence="7">Belongs to the WD repeat KATNB1 family.</text>
</comment>
<dbReference type="EnsemblMetazoa" id="AATE002162-RA">
    <property type="protein sequence ID" value="AATE002162-PA.1"/>
    <property type="gene ID" value="AATE002162"/>
</dbReference>
<evidence type="ECO:0000256" key="6">
    <source>
        <dbReference type="ARBA" id="ARBA00023212"/>
    </source>
</evidence>
<keyword evidence="3 8" id="KW-0853">WD repeat</keyword>
<organism evidence="11">
    <name type="scientific">Anopheles atroparvus</name>
    <name type="common">European mosquito</name>
    <dbReference type="NCBI Taxonomy" id="41427"/>
    <lineage>
        <taxon>Eukaryota</taxon>
        <taxon>Metazoa</taxon>
        <taxon>Ecdysozoa</taxon>
        <taxon>Arthropoda</taxon>
        <taxon>Hexapoda</taxon>
        <taxon>Insecta</taxon>
        <taxon>Pterygota</taxon>
        <taxon>Neoptera</taxon>
        <taxon>Endopterygota</taxon>
        <taxon>Diptera</taxon>
        <taxon>Nematocera</taxon>
        <taxon>Culicoidea</taxon>
        <taxon>Culicidae</taxon>
        <taxon>Anophelinae</taxon>
        <taxon>Anopheles</taxon>
    </lineage>
</organism>
<feature type="region of interest" description="Disordered" evidence="9">
    <location>
        <begin position="624"/>
        <end position="706"/>
    </location>
</feature>
<dbReference type="VEuPathDB" id="VectorBase:AATE002162"/>
<feature type="compositionally biased region" description="Gly residues" evidence="9">
    <location>
        <begin position="347"/>
        <end position="370"/>
    </location>
</feature>
<dbReference type="AlphaFoldDB" id="A0A182IMY6"/>
<reference evidence="12" key="1">
    <citation type="submission" date="2021-09" db="EMBL/GenBank/DDBJ databases">
        <authorList>
            <consortium name="Infravec"/>
            <person name="Campbell I L."/>
            <person name="Maslen G."/>
            <person name="Yates A."/>
        </authorList>
    </citation>
    <scope>NUCLEOTIDE SEQUENCE [LARGE SCALE GENOMIC DNA]</scope>
    <source>
        <strain evidence="12">Infravec2 EBRE</strain>
    </source>
</reference>
<dbReference type="PANTHER" id="PTHR19845">
    <property type="entry name" value="KATANIN P80 SUBUNIT"/>
    <property type="match status" value="1"/>
</dbReference>
<dbReference type="Gene3D" id="2.130.10.10">
    <property type="entry name" value="YVTN repeat-like/Quinoprotein amine dehydrogenase"/>
    <property type="match status" value="2"/>
</dbReference>
<keyword evidence="12" id="KW-1185">Reference proteome</keyword>
<dbReference type="PROSITE" id="PS50294">
    <property type="entry name" value="WD_REPEATS_REGION"/>
    <property type="match status" value="3"/>
</dbReference>
<dbReference type="SUPFAM" id="SSF50978">
    <property type="entry name" value="WD40 repeat-like"/>
    <property type="match status" value="1"/>
</dbReference>
<dbReference type="HAMAP" id="MF_03022">
    <property type="entry name" value="Katanin_p80_B1"/>
    <property type="match status" value="1"/>
</dbReference>
<dbReference type="GO" id="GO:0008352">
    <property type="term" value="C:katanin complex"/>
    <property type="evidence" value="ECO:0007669"/>
    <property type="project" value="InterPro"/>
</dbReference>
<keyword evidence="6 7" id="KW-0206">Cytoskeleton</keyword>
<dbReference type="InterPro" id="IPR020472">
    <property type="entry name" value="WD40_PAC1"/>
</dbReference>
<dbReference type="InterPro" id="IPR036322">
    <property type="entry name" value="WD40_repeat_dom_sf"/>
</dbReference>
<evidence type="ECO:0000256" key="8">
    <source>
        <dbReference type="PROSITE-ProRule" id="PRU00221"/>
    </source>
</evidence>
<dbReference type="InterPro" id="IPR028021">
    <property type="entry name" value="Katanin_C-terminal"/>
</dbReference>
<dbReference type="Pfam" id="PF13925">
    <property type="entry name" value="Katanin_con80"/>
    <property type="match status" value="1"/>
</dbReference>
<evidence type="ECO:0000256" key="4">
    <source>
        <dbReference type="ARBA" id="ARBA00022701"/>
    </source>
</evidence>
<feature type="repeat" description="WD" evidence="8">
    <location>
        <begin position="57"/>
        <end position="98"/>
    </location>
</feature>
<dbReference type="SMART" id="SM00320">
    <property type="entry name" value="WD40"/>
    <property type="match status" value="6"/>
</dbReference>
<dbReference type="GO" id="GO:0005874">
    <property type="term" value="C:microtubule"/>
    <property type="evidence" value="ECO:0007669"/>
    <property type="project" value="UniProtKB-KW"/>
</dbReference>
<feature type="compositionally biased region" description="Low complexity" evidence="9">
    <location>
        <begin position="541"/>
        <end position="554"/>
    </location>
</feature>
<keyword evidence="7" id="KW-0131">Cell cycle</keyword>
<dbReference type="GO" id="GO:0005813">
    <property type="term" value="C:centrosome"/>
    <property type="evidence" value="ECO:0007669"/>
    <property type="project" value="UniProtKB-SubCell"/>
</dbReference>
<dbReference type="GO" id="GO:0051013">
    <property type="term" value="P:microtubule severing"/>
    <property type="evidence" value="ECO:0007669"/>
    <property type="project" value="UniProtKB-UniRule"/>
</dbReference>
<feature type="repeat" description="WD" evidence="8">
    <location>
        <begin position="183"/>
        <end position="224"/>
    </location>
</feature>
<feature type="region of interest" description="Disordered" evidence="9">
    <location>
        <begin position="319"/>
        <end position="408"/>
    </location>
</feature>
<dbReference type="EnsemblMetazoa" id="ENSAATROPT012825">
    <property type="protein sequence ID" value="ENSAATROPP011642"/>
    <property type="gene ID" value="ENSAATROPG010443"/>
</dbReference>
<dbReference type="STRING" id="41427.A0A182IMY6"/>
<comment type="subunit">
    <text evidence="7">Interacts with KATNA1. This interaction enhances the microtubule binding and severing activity of KATNA1 and also targets this activity to the centrosome.</text>
</comment>
<dbReference type="GO" id="GO:0008017">
    <property type="term" value="F:microtubule binding"/>
    <property type="evidence" value="ECO:0007669"/>
    <property type="project" value="UniProtKB-UniRule"/>
</dbReference>